<protein>
    <submittedName>
        <fullName evidence="1">Uncharacterized protein</fullName>
    </submittedName>
</protein>
<dbReference type="Proteomes" id="UP000825933">
    <property type="component" value="Unassembled WGS sequence"/>
</dbReference>
<organism evidence="1 2">
    <name type="scientific">Methanobacterium spitsbergense</name>
    <dbReference type="NCBI Taxonomy" id="2874285"/>
    <lineage>
        <taxon>Archaea</taxon>
        <taxon>Methanobacteriati</taxon>
        <taxon>Methanobacteriota</taxon>
        <taxon>Methanomada group</taxon>
        <taxon>Methanobacteria</taxon>
        <taxon>Methanobacteriales</taxon>
        <taxon>Methanobacteriaceae</taxon>
        <taxon>Methanobacterium</taxon>
    </lineage>
</organism>
<sequence>MQSQSTLRDISIKIRSYFISKTFATASSALDATIGSHNQKILMYF</sequence>
<dbReference type="AlphaFoldDB" id="A0A8T5UQG9"/>
<keyword evidence="2" id="KW-1185">Reference proteome</keyword>
<name>A0A8T5UQG9_9EURY</name>
<evidence type="ECO:0000313" key="2">
    <source>
        <dbReference type="Proteomes" id="UP000825933"/>
    </source>
</evidence>
<gene>
    <name evidence="1" type="ORF">K8N75_07665</name>
</gene>
<evidence type="ECO:0000313" key="1">
    <source>
        <dbReference type="EMBL" id="MBZ2165914.1"/>
    </source>
</evidence>
<dbReference type="RefSeq" id="WP_223791507.1">
    <property type="nucleotide sequence ID" value="NZ_JAIOUQ010000008.1"/>
</dbReference>
<reference evidence="2" key="1">
    <citation type="journal article" date="2022" name="Microbiol. Resour. Announc.">
        <title>Draft Genome Sequence of a Methanogenic Archaeon from West Spitsbergen Permafrost.</title>
        <authorList>
            <person name="Trubitsyn V."/>
            <person name="Rivkina E."/>
            <person name="Shcherbakova V."/>
        </authorList>
    </citation>
    <scope>NUCLEOTIDE SEQUENCE [LARGE SCALE GENOMIC DNA]</scope>
    <source>
        <strain evidence="2">VT</strain>
    </source>
</reference>
<comment type="caution">
    <text evidence="1">The sequence shown here is derived from an EMBL/GenBank/DDBJ whole genome shotgun (WGS) entry which is preliminary data.</text>
</comment>
<dbReference type="EMBL" id="JAIOUQ010000008">
    <property type="protein sequence ID" value="MBZ2165914.1"/>
    <property type="molecule type" value="Genomic_DNA"/>
</dbReference>
<accession>A0A8T5UQG9</accession>
<proteinExistence type="predicted"/>